<dbReference type="GO" id="GO:0004673">
    <property type="term" value="F:protein histidine kinase activity"/>
    <property type="evidence" value="ECO:0007669"/>
    <property type="project" value="UniProtKB-EC"/>
</dbReference>
<protein>
    <recommendedName>
        <fullName evidence="2">histidine kinase</fullName>
        <ecNumber evidence="2">2.7.13.3</ecNumber>
    </recommendedName>
</protein>
<accession>A0A2H6BLJ8</accession>
<dbReference type="Gene3D" id="3.30.565.10">
    <property type="entry name" value="Histidine kinase-like ATPase, C-terminal domain"/>
    <property type="match status" value="1"/>
</dbReference>
<name>A0A2H6BLJ8_MICAE</name>
<dbReference type="InterPro" id="IPR003594">
    <property type="entry name" value="HATPase_dom"/>
</dbReference>
<sequence>MIVNFIAISPSREDQKQLYKNVRHIAWTGLGLVVAQKCVELHGGSIEITIIPSNGTTVTILLPKLA</sequence>
<reference evidence="6" key="1">
    <citation type="submission" date="2017-12" db="EMBL/GenBank/DDBJ databases">
        <title>Improved Draft Genome Sequence of Microcystis aeruginosa NIES-298, a Microcystin-Producing Cyanobacterium from Lake Kasumigaura, Japan.</title>
        <authorList>
            <person name="Yamaguchi H."/>
            <person name="Suzuki S."/>
            <person name="Kawachi M."/>
        </authorList>
    </citation>
    <scope>NUCLEOTIDE SEQUENCE [LARGE SCALE GENOMIC DNA]</scope>
    <source>
        <strain evidence="6">NIES-298</strain>
    </source>
</reference>
<gene>
    <name evidence="5" type="ORF">BGM30_01520</name>
</gene>
<dbReference type="InterPro" id="IPR036890">
    <property type="entry name" value="HATPase_C_sf"/>
</dbReference>
<proteinExistence type="predicted"/>
<dbReference type="EMBL" id="BEYQ01000001">
    <property type="protein sequence ID" value="GBD51059.1"/>
    <property type="molecule type" value="Genomic_DNA"/>
</dbReference>
<evidence type="ECO:0000256" key="1">
    <source>
        <dbReference type="ARBA" id="ARBA00000085"/>
    </source>
</evidence>
<dbReference type="Proteomes" id="UP000236321">
    <property type="component" value="Unassembled WGS sequence"/>
</dbReference>
<comment type="caution">
    <text evidence="5">The sequence shown here is derived from an EMBL/GenBank/DDBJ whole genome shotgun (WGS) entry which is preliminary data.</text>
</comment>
<dbReference type="AlphaFoldDB" id="A0A2H6BLJ8"/>
<dbReference type="PRINTS" id="PR00344">
    <property type="entry name" value="BCTRLSENSOR"/>
</dbReference>
<evidence type="ECO:0000313" key="5">
    <source>
        <dbReference type="EMBL" id="GBD51059.1"/>
    </source>
</evidence>
<dbReference type="Pfam" id="PF02518">
    <property type="entry name" value="HATPase_c"/>
    <property type="match status" value="1"/>
</dbReference>
<evidence type="ECO:0000313" key="6">
    <source>
        <dbReference type="Proteomes" id="UP000236321"/>
    </source>
</evidence>
<dbReference type="InterPro" id="IPR004358">
    <property type="entry name" value="Sig_transdc_His_kin-like_C"/>
</dbReference>
<feature type="domain" description="Histidine kinase/HSP90-like ATPase" evidence="4">
    <location>
        <begin position="25"/>
        <end position="64"/>
    </location>
</feature>
<dbReference type="RefSeq" id="WP_103111159.1">
    <property type="nucleotide sequence ID" value="NZ_BEIU01000002.1"/>
</dbReference>
<organism evidence="5 6">
    <name type="scientific">Microcystis aeruginosa NIES-298</name>
    <dbReference type="NCBI Taxonomy" id="449468"/>
    <lineage>
        <taxon>Bacteria</taxon>
        <taxon>Bacillati</taxon>
        <taxon>Cyanobacteriota</taxon>
        <taxon>Cyanophyceae</taxon>
        <taxon>Oscillatoriophycideae</taxon>
        <taxon>Chroococcales</taxon>
        <taxon>Microcystaceae</taxon>
        <taxon>Microcystis</taxon>
    </lineage>
</organism>
<dbReference type="SUPFAM" id="SSF55874">
    <property type="entry name" value="ATPase domain of HSP90 chaperone/DNA topoisomerase II/histidine kinase"/>
    <property type="match status" value="1"/>
</dbReference>
<dbReference type="EC" id="2.7.13.3" evidence="2"/>
<evidence type="ECO:0000256" key="3">
    <source>
        <dbReference type="ARBA" id="ARBA00023012"/>
    </source>
</evidence>
<evidence type="ECO:0000256" key="2">
    <source>
        <dbReference type="ARBA" id="ARBA00012438"/>
    </source>
</evidence>
<keyword evidence="3" id="KW-0902">Two-component regulatory system</keyword>
<dbReference type="GO" id="GO:0000160">
    <property type="term" value="P:phosphorelay signal transduction system"/>
    <property type="evidence" value="ECO:0007669"/>
    <property type="project" value="UniProtKB-KW"/>
</dbReference>
<comment type="catalytic activity">
    <reaction evidence="1">
        <text>ATP + protein L-histidine = ADP + protein N-phospho-L-histidine.</text>
        <dbReference type="EC" id="2.7.13.3"/>
    </reaction>
</comment>
<evidence type="ECO:0000259" key="4">
    <source>
        <dbReference type="Pfam" id="PF02518"/>
    </source>
</evidence>